<evidence type="ECO:0000259" key="2">
    <source>
        <dbReference type="Pfam" id="PF20789"/>
    </source>
</evidence>
<dbReference type="Pfam" id="PF13622">
    <property type="entry name" value="4HBT_3"/>
    <property type="match status" value="1"/>
</dbReference>
<dbReference type="Gene3D" id="2.40.160.210">
    <property type="entry name" value="Acyl-CoA thioesterase, double hotdog domain"/>
    <property type="match status" value="1"/>
</dbReference>
<dbReference type="InterPro" id="IPR042171">
    <property type="entry name" value="Acyl-CoA_hotdog"/>
</dbReference>
<sequence length="267" mass="28379">MSSHAIYEPDGDSFVPTSWARGPWGQTISGHYVGGLLGHVIERDAADPDLQPARFTVDLMRPALLAHPVRVTTEVVREGRRLKLVDATMVQDGTVVGRASALFLRRGDQPQADRFTTAIAMPDIPSDPPTVEVQTLVWSFGKDGDTPSLGLNAWAHDGPKYVWANELGQIVAGAEMTPFVRTAQAGDFASSLTHFGEDGLPFINADYTLALSRLPVGPWIGLAALTHDSDAGVATGTAVVVDEKGPIGTATATALANPGFKPPREFS</sequence>
<evidence type="ECO:0000259" key="1">
    <source>
        <dbReference type="Pfam" id="PF13622"/>
    </source>
</evidence>
<dbReference type="InterPro" id="IPR049450">
    <property type="entry name" value="ACOT8-like_C"/>
</dbReference>
<dbReference type="AlphaFoldDB" id="A0A7I7TZI1"/>
<accession>A0A7I7TZI1</accession>
<name>A0A7I7TZI1_MYCPF</name>
<evidence type="ECO:0000313" key="3">
    <source>
        <dbReference type="EMBL" id="BBY74424.1"/>
    </source>
</evidence>
<feature type="domain" description="Acyl-CoA thioesterase-like C-terminal" evidence="2">
    <location>
        <begin position="162"/>
        <end position="254"/>
    </location>
</feature>
<dbReference type="Proteomes" id="UP000466554">
    <property type="component" value="Chromosome"/>
</dbReference>
<evidence type="ECO:0000313" key="4">
    <source>
        <dbReference type="Proteomes" id="UP000466554"/>
    </source>
</evidence>
<organism evidence="3 4">
    <name type="scientific">Mycolicibacterium parafortuitum</name>
    <name type="common">Mycobacterium parafortuitum</name>
    <dbReference type="NCBI Taxonomy" id="39692"/>
    <lineage>
        <taxon>Bacteria</taxon>
        <taxon>Bacillati</taxon>
        <taxon>Actinomycetota</taxon>
        <taxon>Actinomycetes</taxon>
        <taxon>Mycobacteriales</taxon>
        <taxon>Mycobacteriaceae</taxon>
        <taxon>Mycolicibacterium</taxon>
    </lineage>
</organism>
<dbReference type="InterPro" id="IPR029069">
    <property type="entry name" value="HotDog_dom_sf"/>
</dbReference>
<proteinExistence type="predicted"/>
<dbReference type="EMBL" id="AP022598">
    <property type="protein sequence ID" value="BBY74424.1"/>
    <property type="molecule type" value="Genomic_DNA"/>
</dbReference>
<dbReference type="RefSeq" id="WP_163765831.1">
    <property type="nucleotide sequence ID" value="NZ_AP022598.1"/>
</dbReference>
<reference evidence="3 4" key="1">
    <citation type="journal article" date="2019" name="Emerg. Microbes Infect.">
        <title>Comprehensive subspecies identification of 175 nontuberculous mycobacteria species based on 7547 genomic profiles.</title>
        <authorList>
            <person name="Matsumoto Y."/>
            <person name="Kinjo T."/>
            <person name="Motooka D."/>
            <person name="Nabeya D."/>
            <person name="Jung N."/>
            <person name="Uechi K."/>
            <person name="Horii T."/>
            <person name="Iida T."/>
            <person name="Fujita J."/>
            <person name="Nakamura S."/>
        </authorList>
    </citation>
    <scope>NUCLEOTIDE SEQUENCE [LARGE SCALE GENOMIC DNA]</scope>
    <source>
        <strain evidence="3 4">JCM 6367</strain>
    </source>
</reference>
<evidence type="ECO:0008006" key="5">
    <source>
        <dbReference type="Google" id="ProtNLM"/>
    </source>
</evidence>
<gene>
    <name evidence="3" type="ORF">MPRF_13230</name>
</gene>
<dbReference type="InterPro" id="IPR049449">
    <property type="entry name" value="TesB_ACOT8-like_N"/>
</dbReference>
<feature type="domain" description="Acyl-CoA thioesterase-like N-terminal HotDog" evidence="1">
    <location>
        <begin position="22"/>
        <end position="103"/>
    </location>
</feature>
<protein>
    <recommendedName>
        <fullName evidence="5">Thioesterase</fullName>
    </recommendedName>
</protein>
<dbReference type="Pfam" id="PF20789">
    <property type="entry name" value="4HBT_3C"/>
    <property type="match status" value="1"/>
</dbReference>
<dbReference type="SUPFAM" id="SSF54637">
    <property type="entry name" value="Thioesterase/thiol ester dehydrase-isomerase"/>
    <property type="match status" value="1"/>
</dbReference>